<evidence type="ECO:0000256" key="2">
    <source>
        <dbReference type="SAM" id="SignalP"/>
    </source>
</evidence>
<keyword evidence="4" id="KW-1185">Reference proteome</keyword>
<evidence type="ECO:0000313" key="3">
    <source>
        <dbReference type="EMBL" id="KAK0748796.1"/>
    </source>
</evidence>
<dbReference type="Proteomes" id="UP001172159">
    <property type="component" value="Unassembled WGS sequence"/>
</dbReference>
<keyword evidence="1" id="KW-0472">Membrane</keyword>
<sequence>MIAVIVAVVVVAVVVDVAVVVAVAAPKPAAYASSPADQATRPSALFSPCSLRGRVSVAGFLLSDGLVHALTSFSFLGLAVVL</sequence>
<organism evidence="3 4">
    <name type="scientific">Apiosordaria backusii</name>
    <dbReference type="NCBI Taxonomy" id="314023"/>
    <lineage>
        <taxon>Eukaryota</taxon>
        <taxon>Fungi</taxon>
        <taxon>Dikarya</taxon>
        <taxon>Ascomycota</taxon>
        <taxon>Pezizomycotina</taxon>
        <taxon>Sordariomycetes</taxon>
        <taxon>Sordariomycetidae</taxon>
        <taxon>Sordariales</taxon>
        <taxon>Lasiosphaeriaceae</taxon>
        <taxon>Apiosordaria</taxon>
    </lineage>
</organism>
<keyword evidence="2" id="KW-0732">Signal</keyword>
<dbReference type="AlphaFoldDB" id="A0AA40F0E1"/>
<keyword evidence="1" id="KW-1133">Transmembrane helix</keyword>
<proteinExistence type="predicted"/>
<evidence type="ECO:0008006" key="5">
    <source>
        <dbReference type="Google" id="ProtNLM"/>
    </source>
</evidence>
<evidence type="ECO:0000313" key="4">
    <source>
        <dbReference type="Proteomes" id="UP001172159"/>
    </source>
</evidence>
<feature type="transmembrane region" description="Helical" evidence="1">
    <location>
        <begin position="56"/>
        <end position="81"/>
    </location>
</feature>
<keyword evidence="1" id="KW-0812">Transmembrane</keyword>
<evidence type="ECO:0000256" key="1">
    <source>
        <dbReference type="SAM" id="Phobius"/>
    </source>
</evidence>
<feature type="chain" id="PRO_5041384446" description="Secreted peptide" evidence="2">
    <location>
        <begin position="25"/>
        <end position="82"/>
    </location>
</feature>
<dbReference type="EMBL" id="JAUKTV010000001">
    <property type="protein sequence ID" value="KAK0748796.1"/>
    <property type="molecule type" value="Genomic_DNA"/>
</dbReference>
<feature type="signal peptide" evidence="2">
    <location>
        <begin position="1"/>
        <end position="24"/>
    </location>
</feature>
<accession>A0AA40F0E1</accession>
<gene>
    <name evidence="3" type="ORF">B0T21DRAFT_357297</name>
</gene>
<reference evidence="3" key="1">
    <citation type="submission" date="2023-06" db="EMBL/GenBank/DDBJ databases">
        <title>Genome-scale phylogeny and comparative genomics of the fungal order Sordariales.</title>
        <authorList>
            <consortium name="Lawrence Berkeley National Laboratory"/>
            <person name="Hensen N."/>
            <person name="Bonometti L."/>
            <person name="Westerberg I."/>
            <person name="Brannstrom I.O."/>
            <person name="Guillou S."/>
            <person name="Cros-Aarteil S."/>
            <person name="Calhoun S."/>
            <person name="Haridas S."/>
            <person name="Kuo A."/>
            <person name="Mondo S."/>
            <person name="Pangilinan J."/>
            <person name="Riley R."/>
            <person name="Labutti K."/>
            <person name="Andreopoulos B."/>
            <person name="Lipzen A."/>
            <person name="Chen C."/>
            <person name="Yanf M."/>
            <person name="Daum C."/>
            <person name="Ng V."/>
            <person name="Clum A."/>
            <person name="Steindorff A."/>
            <person name="Ohm R."/>
            <person name="Martin F."/>
            <person name="Silar P."/>
            <person name="Natvig D."/>
            <person name="Lalanne C."/>
            <person name="Gautier V."/>
            <person name="Ament-Velasquez S.L."/>
            <person name="Kruys A."/>
            <person name="Hutchinson M.I."/>
            <person name="Powell A.J."/>
            <person name="Barry K."/>
            <person name="Miller A.N."/>
            <person name="Grigoriev I.V."/>
            <person name="Debuchy R."/>
            <person name="Gladieux P."/>
            <person name="Thoren M.H."/>
            <person name="Johannesson H."/>
        </authorList>
    </citation>
    <scope>NUCLEOTIDE SEQUENCE</scope>
    <source>
        <strain evidence="3">CBS 540.89</strain>
    </source>
</reference>
<protein>
    <recommendedName>
        <fullName evidence="5">Secreted peptide</fullName>
    </recommendedName>
</protein>
<comment type="caution">
    <text evidence="3">The sequence shown here is derived from an EMBL/GenBank/DDBJ whole genome shotgun (WGS) entry which is preliminary data.</text>
</comment>
<name>A0AA40F0E1_9PEZI</name>